<name>A0A3S1JHI4_9BACT</name>
<dbReference type="Proteomes" id="UP000281028">
    <property type="component" value="Unassembled WGS sequence"/>
</dbReference>
<dbReference type="GO" id="GO:0003677">
    <property type="term" value="F:DNA binding"/>
    <property type="evidence" value="ECO:0007669"/>
    <property type="project" value="InterPro"/>
</dbReference>
<accession>A0A3S1JHI4</accession>
<evidence type="ECO:0000313" key="1">
    <source>
        <dbReference type="EMBL" id="NSL89678.1"/>
    </source>
</evidence>
<protein>
    <submittedName>
        <fullName evidence="1">Uncharacterized protein</fullName>
    </submittedName>
</protein>
<dbReference type="EMBL" id="RIAR02000001">
    <property type="protein sequence ID" value="NSL89678.1"/>
    <property type="molecule type" value="Genomic_DNA"/>
</dbReference>
<reference evidence="1" key="1">
    <citation type="submission" date="2020-05" db="EMBL/GenBank/DDBJ databases">
        <title>Chitinophaga laudate sp. nov., isolated from a tropical peat swamp.</title>
        <authorList>
            <person name="Goh C.B.S."/>
            <person name="Lee M.S."/>
            <person name="Parimannan S."/>
            <person name="Pasbakhsh P."/>
            <person name="Yule C.M."/>
            <person name="Rajandas H."/>
            <person name="Loke S."/>
            <person name="Croft L."/>
            <person name="Tan J.B.L."/>
        </authorList>
    </citation>
    <scope>NUCLEOTIDE SEQUENCE</scope>
    <source>
        <strain evidence="1">Mgbs1</strain>
    </source>
</reference>
<evidence type="ECO:0000313" key="2">
    <source>
        <dbReference type="Proteomes" id="UP000281028"/>
    </source>
</evidence>
<keyword evidence="2" id="KW-1185">Reference proteome</keyword>
<dbReference type="InterPro" id="IPR011010">
    <property type="entry name" value="DNA_brk_join_enz"/>
</dbReference>
<sequence>MAGKLGNTRAVCKKYYIHPQLLDSYENGTLTPWLQKIRLKREQPAYGGLHADEKCCWRF</sequence>
<dbReference type="OrthoDB" id="9778962at2"/>
<dbReference type="Gene3D" id="1.10.132.120">
    <property type="match status" value="1"/>
</dbReference>
<dbReference type="AlphaFoldDB" id="A0A3S1JHI4"/>
<dbReference type="SUPFAM" id="SSF56349">
    <property type="entry name" value="DNA breaking-rejoining enzymes"/>
    <property type="match status" value="1"/>
</dbReference>
<proteinExistence type="predicted"/>
<organism evidence="1 2">
    <name type="scientific">Chitinophaga solisilvae</name>
    <dbReference type="NCBI Taxonomy" id="1233460"/>
    <lineage>
        <taxon>Bacteria</taxon>
        <taxon>Pseudomonadati</taxon>
        <taxon>Bacteroidota</taxon>
        <taxon>Chitinophagia</taxon>
        <taxon>Chitinophagales</taxon>
        <taxon>Chitinophagaceae</taxon>
        <taxon>Chitinophaga</taxon>
    </lineage>
</organism>
<comment type="caution">
    <text evidence="1">The sequence shown here is derived from an EMBL/GenBank/DDBJ whole genome shotgun (WGS) entry which is preliminary data.</text>
</comment>
<gene>
    <name evidence="1" type="ORF">ECE50_022745</name>
</gene>